<evidence type="ECO:0000259" key="10">
    <source>
        <dbReference type="Pfam" id="PF02463"/>
    </source>
</evidence>
<comment type="function">
    <text evidence="1 9">May be involved in recombinational repair of damaged DNA.</text>
</comment>
<dbReference type="AlphaFoldDB" id="E4KNI7"/>
<dbReference type="PIRSF" id="PIRSF003128">
    <property type="entry name" value="RecN"/>
    <property type="match status" value="1"/>
</dbReference>
<dbReference type="GO" id="GO:0009432">
    <property type="term" value="P:SOS response"/>
    <property type="evidence" value="ECO:0007669"/>
    <property type="project" value="TreeGrafter"/>
</dbReference>
<evidence type="ECO:0000313" key="12">
    <source>
        <dbReference type="Proteomes" id="UP000005990"/>
    </source>
</evidence>
<dbReference type="CDD" id="cd03241">
    <property type="entry name" value="ABC_RecN"/>
    <property type="match status" value="2"/>
</dbReference>
<sequence>MLISLNIENFAIIQATSIDFSRGMTVLSGETGAGKSIIIDALGLVCGGRGSVDFIRKGADKLSLEALFVFDHLPQAICQVLDKYGLSYSDEDASLLLQRQINLKGANLIRVNGHLANVSMLKELGAILVDIHGQNEHQVLLNPNTHLDLVDQFAGPSLLNQLQTYQKAYANYRQLRKDWISGQETESNQLQRLDFIQFQAQELEKFGLDAAEEDHLKEVSLKMRHQVQVQADIERLNQVLSESDQSVLNQLDQAMTFLEELVKIDDSYQVMIDQLKTSRFELEDIAQQLAFKDLSVIDSDLNLDEVESRLNDYSQLKRKYGMTVPELIDYEAALAEEIFQIQHRDRYLAQLKDKLQAAYTDLYEKAQLLDQNRRHVSKKLKHAIEAQLGDLYMADASFAVHFSSVGQDRELSGFDFLALHEGGFANLEFYVATNKGQDLSPLVKVASGGELSRFMLALKRVFASQAMSKVMVFDEIDSGVSGRVAHAIADKIKEISQSHQVLCITHLAQVAAAADQQLFIQKDLDADQTATQTKITTLADPDRVKVIASMMSGESLTAASLDLAQELLKDYQN</sequence>
<evidence type="ECO:0000256" key="6">
    <source>
        <dbReference type="ARBA" id="ARBA00022840"/>
    </source>
</evidence>
<reference evidence="11 12" key="1">
    <citation type="submission" date="2010-10" db="EMBL/GenBank/DDBJ databases">
        <authorList>
            <person name="Durkin A.S."/>
            <person name="Madupu R."/>
            <person name="Torralba M."/>
            <person name="Gillis M."/>
            <person name="Methe B."/>
            <person name="Sutton G."/>
            <person name="Nelson K.E."/>
        </authorList>
    </citation>
    <scope>NUCLEOTIDE SEQUENCE [LARGE SCALE GENOMIC DNA]</scope>
    <source>
        <strain evidence="11 12">ACS-139-V-Col8</strain>
    </source>
</reference>
<proteinExistence type="inferred from homology"/>
<dbReference type="EMBL" id="AENN01000011">
    <property type="protein sequence ID" value="EFR31477.1"/>
    <property type="molecule type" value="Genomic_DNA"/>
</dbReference>
<dbReference type="Pfam" id="PF02463">
    <property type="entry name" value="SMC_N"/>
    <property type="match status" value="1"/>
</dbReference>
<evidence type="ECO:0000256" key="8">
    <source>
        <dbReference type="ARBA" id="ARBA00033408"/>
    </source>
</evidence>
<dbReference type="InterPro" id="IPR003395">
    <property type="entry name" value="RecF/RecN/SMC_N"/>
</dbReference>
<dbReference type="GO" id="GO:0005524">
    <property type="term" value="F:ATP binding"/>
    <property type="evidence" value="ECO:0007669"/>
    <property type="project" value="UniProtKB-KW"/>
</dbReference>
<dbReference type="GO" id="GO:0006281">
    <property type="term" value="P:DNA repair"/>
    <property type="evidence" value="ECO:0007669"/>
    <property type="project" value="UniProtKB-KW"/>
</dbReference>
<accession>E4KNI7</accession>
<dbReference type="STRING" id="908337.HMPREF9257_0350"/>
<keyword evidence="5 9" id="KW-0227">DNA damage</keyword>
<dbReference type="GO" id="GO:0006310">
    <property type="term" value="P:DNA recombination"/>
    <property type="evidence" value="ECO:0007669"/>
    <property type="project" value="InterPro"/>
</dbReference>
<evidence type="ECO:0000256" key="3">
    <source>
        <dbReference type="ARBA" id="ARBA00021315"/>
    </source>
</evidence>
<evidence type="ECO:0000256" key="4">
    <source>
        <dbReference type="ARBA" id="ARBA00022741"/>
    </source>
</evidence>
<organism evidence="11 12">
    <name type="scientific">Eremococcus coleocola ACS-139-V-Col8</name>
    <dbReference type="NCBI Taxonomy" id="908337"/>
    <lineage>
        <taxon>Bacteria</taxon>
        <taxon>Bacillati</taxon>
        <taxon>Bacillota</taxon>
        <taxon>Bacilli</taxon>
        <taxon>Lactobacillales</taxon>
        <taxon>Aerococcaceae</taxon>
        <taxon>Eremococcus</taxon>
    </lineage>
</organism>
<dbReference type="FunFam" id="3.40.50.300:FF:000319">
    <property type="entry name" value="DNA repair protein RecN"/>
    <property type="match status" value="1"/>
</dbReference>
<dbReference type="PANTHER" id="PTHR11059">
    <property type="entry name" value="DNA REPAIR PROTEIN RECN"/>
    <property type="match status" value="1"/>
</dbReference>
<dbReference type="Gene3D" id="3.40.50.300">
    <property type="entry name" value="P-loop containing nucleotide triphosphate hydrolases"/>
    <property type="match status" value="2"/>
</dbReference>
<evidence type="ECO:0000256" key="7">
    <source>
        <dbReference type="ARBA" id="ARBA00023204"/>
    </source>
</evidence>
<dbReference type="Proteomes" id="UP000005990">
    <property type="component" value="Unassembled WGS sequence"/>
</dbReference>
<evidence type="ECO:0000256" key="5">
    <source>
        <dbReference type="ARBA" id="ARBA00022763"/>
    </source>
</evidence>
<keyword evidence="12" id="KW-1185">Reference proteome</keyword>
<name>E4KNI7_9LACT</name>
<dbReference type="PANTHER" id="PTHR11059:SF0">
    <property type="entry name" value="DNA REPAIR PROTEIN RECN"/>
    <property type="match status" value="1"/>
</dbReference>
<dbReference type="InterPro" id="IPR004604">
    <property type="entry name" value="DNA_recomb/repair_RecN"/>
</dbReference>
<protein>
    <recommendedName>
        <fullName evidence="3 9">DNA repair protein RecN</fullName>
    </recommendedName>
    <alternativeName>
        <fullName evidence="8 9">Recombination protein N</fullName>
    </alternativeName>
</protein>
<keyword evidence="4" id="KW-0547">Nucleotide-binding</keyword>
<dbReference type="InterPro" id="IPR027417">
    <property type="entry name" value="P-loop_NTPase"/>
</dbReference>
<keyword evidence="6" id="KW-0067">ATP-binding</keyword>
<keyword evidence="7 9" id="KW-0234">DNA repair</keyword>
<feature type="domain" description="RecF/RecN/SMC N-terminal" evidence="10">
    <location>
        <begin position="2"/>
        <end position="521"/>
    </location>
</feature>
<comment type="similarity">
    <text evidence="2 9">Belongs to the RecN family.</text>
</comment>
<dbReference type="OrthoDB" id="9806954at2"/>
<dbReference type="RefSeq" id="WP_006418011.1">
    <property type="nucleotide sequence ID" value="NZ_AENN01000011.1"/>
</dbReference>
<comment type="caution">
    <text evidence="11">The sequence shown here is derived from an EMBL/GenBank/DDBJ whole genome shotgun (WGS) entry which is preliminary data.</text>
</comment>
<dbReference type="NCBIfam" id="TIGR00634">
    <property type="entry name" value="recN"/>
    <property type="match status" value="1"/>
</dbReference>
<evidence type="ECO:0000256" key="1">
    <source>
        <dbReference type="ARBA" id="ARBA00003618"/>
    </source>
</evidence>
<evidence type="ECO:0000256" key="9">
    <source>
        <dbReference type="PIRNR" id="PIRNR003128"/>
    </source>
</evidence>
<dbReference type="eggNOG" id="COG0497">
    <property type="taxonomic scope" value="Bacteria"/>
</dbReference>
<gene>
    <name evidence="11" type="primary">recN</name>
    <name evidence="11" type="ORF">HMPREF9257_0350</name>
</gene>
<dbReference type="SUPFAM" id="SSF52540">
    <property type="entry name" value="P-loop containing nucleoside triphosphate hydrolases"/>
    <property type="match status" value="2"/>
</dbReference>
<evidence type="ECO:0000256" key="2">
    <source>
        <dbReference type="ARBA" id="ARBA00009441"/>
    </source>
</evidence>
<evidence type="ECO:0000313" key="11">
    <source>
        <dbReference type="EMBL" id="EFR31477.1"/>
    </source>
</evidence>
<dbReference type="GO" id="GO:0043590">
    <property type="term" value="C:bacterial nucleoid"/>
    <property type="evidence" value="ECO:0007669"/>
    <property type="project" value="TreeGrafter"/>
</dbReference>